<sequence>MHIEHLAIWVRDLERMRTFYETYFGATANEKYVNAIKGFSSYFLSFPQGGARLELMQMPGIPDTKNDALAQFSGLIHFAISVGDEATVDALTNRLRADGLPVVGEPRRTGDGYYESVILDPEGNRVEVMG</sequence>
<evidence type="ECO:0000313" key="3">
    <source>
        <dbReference type="Proteomes" id="UP000664795"/>
    </source>
</evidence>
<feature type="domain" description="VOC" evidence="1">
    <location>
        <begin position="2"/>
        <end position="130"/>
    </location>
</feature>
<dbReference type="InterPro" id="IPR004360">
    <property type="entry name" value="Glyas_Fos-R_dOase_dom"/>
</dbReference>
<dbReference type="AlphaFoldDB" id="A0A939G872"/>
<dbReference type="InterPro" id="IPR029068">
    <property type="entry name" value="Glyas_Bleomycin-R_OHBP_Dase"/>
</dbReference>
<keyword evidence="3" id="KW-1185">Reference proteome</keyword>
<dbReference type="Gene3D" id="3.10.180.10">
    <property type="entry name" value="2,3-Dihydroxybiphenyl 1,2-Dioxygenase, domain 1"/>
    <property type="match status" value="1"/>
</dbReference>
<organism evidence="2 3">
    <name type="scientific">Fibrella aquatilis</name>
    <dbReference type="NCBI Taxonomy" id="2817059"/>
    <lineage>
        <taxon>Bacteria</taxon>
        <taxon>Pseudomonadati</taxon>
        <taxon>Bacteroidota</taxon>
        <taxon>Cytophagia</taxon>
        <taxon>Cytophagales</taxon>
        <taxon>Spirosomataceae</taxon>
        <taxon>Fibrella</taxon>
    </lineage>
</organism>
<evidence type="ECO:0000313" key="2">
    <source>
        <dbReference type="EMBL" id="MBO0932160.1"/>
    </source>
</evidence>
<proteinExistence type="predicted"/>
<dbReference type="InterPro" id="IPR051332">
    <property type="entry name" value="Fosfomycin_Res_Enzymes"/>
</dbReference>
<dbReference type="RefSeq" id="WP_207336129.1">
    <property type="nucleotide sequence ID" value="NZ_JAFMYU010000010.1"/>
</dbReference>
<dbReference type="InterPro" id="IPR037523">
    <property type="entry name" value="VOC_core"/>
</dbReference>
<dbReference type="Pfam" id="PF00903">
    <property type="entry name" value="Glyoxalase"/>
    <property type="match status" value="1"/>
</dbReference>
<dbReference type="Proteomes" id="UP000664795">
    <property type="component" value="Unassembled WGS sequence"/>
</dbReference>
<protein>
    <submittedName>
        <fullName evidence="2">VOC family protein</fullName>
    </submittedName>
</protein>
<gene>
    <name evidence="2" type="ORF">J2I48_14205</name>
</gene>
<comment type="caution">
    <text evidence="2">The sequence shown here is derived from an EMBL/GenBank/DDBJ whole genome shotgun (WGS) entry which is preliminary data.</text>
</comment>
<accession>A0A939G872</accession>
<dbReference type="EMBL" id="JAFMYU010000010">
    <property type="protein sequence ID" value="MBO0932160.1"/>
    <property type="molecule type" value="Genomic_DNA"/>
</dbReference>
<dbReference type="SUPFAM" id="SSF54593">
    <property type="entry name" value="Glyoxalase/Bleomycin resistance protein/Dihydroxybiphenyl dioxygenase"/>
    <property type="match status" value="1"/>
</dbReference>
<dbReference type="PANTHER" id="PTHR36113">
    <property type="entry name" value="LYASE, PUTATIVE-RELATED-RELATED"/>
    <property type="match status" value="1"/>
</dbReference>
<dbReference type="PROSITE" id="PS51819">
    <property type="entry name" value="VOC"/>
    <property type="match status" value="1"/>
</dbReference>
<reference evidence="2 3" key="1">
    <citation type="submission" date="2021-03" db="EMBL/GenBank/DDBJ databases">
        <title>Fibrella sp. HMF5036 genome sequencing and assembly.</title>
        <authorList>
            <person name="Kang H."/>
            <person name="Kim H."/>
            <person name="Bae S."/>
            <person name="Joh K."/>
        </authorList>
    </citation>
    <scope>NUCLEOTIDE SEQUENCE [LARGE SCALE GENOMIC DNA]</scope>
    <source>
        <strain evidence="2 3">HMF5036</strain>
    </source>
</reference>
<evidence type="ECO:0000259" key="1">
    <source>
        <dbReference type="PROSITE" id="PS51819"/>
    </source>
</evidence>
<dbReference type="PANTHER" id="PTHR36113:SF1">
    <property type="entry name" value="GLYOXALASE_BLEOMYCIN RESISTANCE PROTEIN_DIOXYGENASE"/>
    <property type="match status" value="1"/>
</dbReference>
<name>A0A939G872_9BACT</name>